<dbReference type="EnsemblMetazoa" id="PHUM494040-RA">
    <property type="protein sequence ID" value="PHUM494040-PA"/>
    <property type="gene ID" value="PHUM494040"/>
</dbReference>
<dbReference type="PANTHER" id="PTHR44360">
    <property type="entry name" value="DNAJ HOMOLOG SUBFAMILY B MEMBER 9"/>
    <property type="match status" value="1"/>
</dbReference>
<evidence type="ECO:0000313" key="8">
    <source>
        <dbReference type="EnsemblMetazoa" id="PHUM494040-PA"/>
    </source>
</evidence>
<dbReference type="PANTHER" id="PTHR44360:SF1">
    <property type="entry name" value="DNAJ HOMOLOG SUBFAMILY B MEMBER 9"/>
    <property type="match status" value="1"/>
</dbReference>
<evidence type="ECO:0000256" key="1">
    <source>
        <dbReference type="ARBA" id="ARBA00023186"/>
    </source>
</evidence>
<evidence type="ECO:0000256" key="3">
    <source>
        <dbReference type="ARBA" id="ARBA00041533"/>
    </source>
</evidence>
<keyword evidence="9" id="KW-1185">Reference proteome</keyword>
<dbReference type="AlphaFoldDB" id="E0VX29"/>
<dbReference type="GO" id="GO:0051087">
    <property type="term" value="F:protein-folding chaperone binding"/>
    <property type="evidence" value="ECO:0007669"/>
    <property type="project" value="TreeGrafter"/>
</dbReference>
<dbReference type="GO" id="GO:0051787">
    <property type="term" value="F:misfolded protein binding"/>
    <property type="evidence" value="ECO:0007669"/>
    <property type="project" value="TreeGrafter"/>
</dbReference>
<dbReference type="Proteomes" id="UP000009046">
    <property type="component" value="Unassembled WGS sequence"/>
</dbReference>
<organism>
    <name type="scientific">Pediculus humanus subsp. corporis</name>
    <name type="common">Body louse</name>
    <dbReference type="NCBI Taxonomy" id="121224"/>
    <lineage>
        <taxon>Eukaryota</taxon>
        <taxon>Metazoa</taxon>
        <taxon>Ecdysozoa</taxon>
        <taxon>Arthropoda</taxon>
        <taxon>Hexapoda</taxon>
        <taxon>Insecta</taxon>
        <taxon>Pterygota</taxon>
        <taxon>Neoptera</taxon>
        <taxon>Paraneoptera</taxon>
        <taxon>Psocodea</taxon>
        <taxon>Troctomorpha</taxon>
        <taxon>Phthiraptera</taxon>
        <taxon>Anoplura</taxon>
        <taxon>Pediculidae</taxon>
        <taxon>Pediculus</taxon>
    </lineage>
</organism>
<dbReference type="EMBL" id="DS235827">
    <property type="protein sequence ID" value="EEB17935.1"/>
    <property type="molecule type" value="Genomic_DNA"/>
</dbReference>
<evidence type="ECO:0000313" key="9">
    <source>
        <dbReference type="Proteomes" id="UP000009046"/>
    </source>
</evidence>
<dbReference type="InterPro" id="IPR001623">
    <property type="entry name" value="DnaJ_domain"/>
</dbReference>
<dbReference type="GO" id="GO:0036503">
    <property type="term" value="P:ERAD pathway"/>
    <property type="evidence" value="ECO:0007669"/>
    <property type="project" value="TreeGrafter"/>
</dbReference>
<evidence type="ECO:0000256" key="5">
    <source>
        <dbReference type="ARBA" id="ARBA00046365"/>
    </source>
</evidence>
<dbReference type="Gene3D" id="1.10.287.110">
    <property type="entry name" value="DnaJ domain"/>
    <property type="match status" value="1"/>
</dbReference>
<evidence type="ECO:0000313" key="7">
    <source>
        <dbReference type="EMBL" id="EEB17935.1"/>
    </source>
</evidence>
<proteinExistence type="predicted"/>
<dbReference type="eggNOG" id="KOG0714">
    <property type="taxonomic scope" value="Eukaryota"/>
</dbReference>
<dbReference type="GO" id="GO:0005783">
    <property type="term" value="C:endoplasmic reticulum"/>
    <property type="evidence" value="ECO:0007669"/>
    <property type="project" value="TreeGrafter"/>
</dbReference>
<dbReference type="InterPro" id="IPR036869">
    <property type="entry name" value="J_dom_sf"/>
</dbReference>
<dbReference type="GeneID" id="8235970"/>
<dbReference type="OrthoDB" id="445556at2759"/>
<accession>E0VX29</accession>
<evidence type="ECO:0000256" key="2">
    <source>
        <dbReference type="ARBA" id="ARBA00040158"/>
    </source>
</evidence>
<comment type="function">
    <text evidence="4">Co-chaperone for Hsp70 protein HSPA5/BiP that acts as a key repressor of the ERN1/IRE1-mediated unfolded protein response (UPR). J domain-containing co-chaperones stimulate the ATPase activity of Hsp70 proteins and are required for efficient substrate recognition by Hsp70 proteins. In the unstressed endoplasmic reticulum, interacts with the luminal region of ERN1/IRE1 and selectively recruits HSPA5/BiP: HSPA5/BiP disrupts the dimerization of the active ERN1/IRE1 luminal region, thereby inactivating ERN1/IRE1. Also involved in endoplasmic reticulum-associated degradation (ERAD) of misfolded proteins. Required for survival of B-cell progenitors and normal antibody production.</text>
</comment>
<sequence length="66" mass="7828">MKKTYYDDLNLEKNCSSKAIKDAFIKLSKQYHPDKNKNSDAKKKFIVINEAYSILGNTQKRKFMYM</sequence>
<dbReference type="OMA" id="FIVINEA"/>
<dbReference type="Pfam" id="PF00226">
    <property type="entry name" value="DnaJ"/>
    <property type="match status" value="1"/>
</dbReference>
<dbReference type="InParanoid" id="E0VX29"/>
<evidence type="ECO:0000256" key="4">
    <source>
        <dbReference type="ARBA" id="ARBA00045428"/>
    </source>
</evidence>
<gene>
    <name evidence="8" type="primary">8235970</name>
    <name evidence="7" type="ORF">Phum_PHUM494040</name>
</gene>
<dbReference type="HOGENOM" id="CLU_017633_18_2_1"/>
<evidence type="ECO:0000259" key="6">
    <source>
        <dbReference type="PROSITE" id="PS50076"/>
    </source>
</evidence>
<name>E0VX29_PEDHC</name>
<feature type="domain" description="J" evidence="6">
    <location>
        <begin position="4"/>
        <end position="66"/>
    </location>
</feature>
<comment type="subunit">
    <text evidence="5">Interacts with HSPA5/BiP; interaction is direct. Interacts with ERN1/IRE1 (via the luminal region). Interacts with DERL1.</text>
</comment>
<dbReference type="KEGG" id="phu:Phum_PHUM494040"/>
<dbReference type="RefSeq" id="XP_002430673.1">
    <property type="nucleotide sequence ID" value="XM_002430628.1"/>
</dbReference>
<dbReference type="InterPro" id="IPR051948">
    <property type="entry name" value="Hsp70_co-chaperone_J-domain"/>
</dbReference>
<dbReference type="SUPFAM" id="SSF46565">
    <property type="entry name" value="Chaperone J-domain"/>
    <property type="match status" value="1"/>
</dbReference>
<reference evidence="7" key="2">
    <citation type="submission" date="2007-04" db="EMBL/GenBank/DDBJ databases">
        <title>The genome of the human body louse.</title>
        <authorList>
            <consortium name="The Human Body Louse Genome Consortium"/>
            <person name="Kirkness E."/>
            <person name="Walenz B."/>
            <person name="Hass B."/>
            <person name="Bruggner R."/>
            <person name="Strausberg R."/>
        </authorList>
    </citation>
    <scope>NUCLEOTIDE SEQUENCE</scope>
    <source>
        <strain evidence="7">USDA</strain>
    </source>
</reference>
<reference evidence="7" key="1">
    <citation type="submission" date="2007-04" db="EMBL/GenBank/DDBJ databases">
        <title>Annotation of Pediculus humanus corporis strain USDA.</title>
        <authorList>
            <person name="Kirkness E."/>
            <person name="Hannick L."/>
            <person name="Hass B."/>
            <person name="Bruggner R."/>
            <person name="Lawson D."/>
            <person name="Bidwell S."/>
            <person name="Joardar V."/>
            <person name="Caler E."/>
            <person name="Walenz B."/>
            <person name="Inman J."/>
            <person name="Schobel S."/>
            <person name="Galinsky K."/>
            <person name="Amedeo P."/>
            <person name="Strausberg R."/>
        </authorList>
    </citation>
    <scope>NUCLEOTIDE SEQUENCE</scope>
    <source>
        <strain evidence="7">USDA</strain>
    </source>
</reference>
<reference evidence="8" key="3">
    <citation type="submission" date="2021-02" db="UniProtKB">
        <authorList>
            <consortium name="EnsemblMetazoa"/>
        </authorList>
    </citation>
    <scope>IDENTIFICATION</scope>
    <source>
        <strain evidence="8">USDA</strain>
    </source>
</reference>
<protein>
    <recommendedName>
        <fullName evidence="2">DnaJ homolog subfamily B member 9</fullName>
    </recommendedName>
    <alternativeName>
        <fullName evidence="3">Endoplasmic reticulum DNA J domain-containing protein 4</fullName>
    </alternativeName>
</protein>
<dbReference type="PRINTS" id="PR00625">
    <property type="entry name" value="JDOMAIN"/>
</dbReference>
<dbReference type="CDD" id="cd06257">
    <property type="entry name" value="DnaJ"/>
    <property type="match status" value="1"/>
</dbReference>
<dbReference type="VEuPathDB" id="VectorBase:PHUM494040"/>
<dbReference type="STRING" id="121224.E0VX29"/>
<dbReference type="SMART" id="SM00271">
    <property type="entry name" value="DnaJ"/>
    <property type="match status" value="1"/>
</dbReference>
<dbReference type="CTD" id="8235970"/>
<keyword evidence="1" id="KW-0143">Chaperone</keyword>
<dbReference type="PROSITE" id="PS50076">
    <property type="entry name" value="DNAJ_2"/>
    <property type="match status" value="1"/>
</dbReference>
<dbReference type="EMBL" id="AAZO01005974">
    <property type="status" value="NOT_ANNOTATED_CDS"/>
    <property type="molecule type" value="Genomic_DNA"/>
</dbReference>